<dbReference type="Gene3D" id="1.10.287.1060">
    <property type="entry name" value="ESAT-6-like"/>
    <property type="match status" value="1"/>
</dbReference>
<organism evidence="1 2">
    <name type="scientific">Nocardia rhizosphaerihabitans</name>
    <dbReference type="NCBI Taxonomy" id="1691570"/>
    <lineage>
        <taxon>Bacteria</taxon>
        <taxon>Bacillati</taxon>
        <taxon>Actinomycetota</taxon>
        <taxon>Actinomycetes</taxon>
        <taxon>Mycobacteriales</taxon>
        <taxon>Nocardiaceae</taxon>
        <taxon>Nocardia</taxon>
    </lineage>
</organism>
<evidence type="ECO:0000313" key="2">
    <source>
        <dbReference type="Proteomes" id="UP000658127"/>
    </source>
</evidence>
<proteinExistence type="predicted"/>
<dbReference type="InterPro" id="IPR036689">
    <property type="entry name" value="ESAT-6-like_sf"/>
</dbReference>
<name>A0ABQ2KHQ9_9NOCA</name>
<gene>
    <name evidence="1" type="ORF">GCM10011610_36610</name>
</gene>
<dbReference type="Pfam" id="PF06013">
    <property type="entry name" value="WXG100"/>
    <property type="match status" value="1"/>
</dbReference>
<protein>
    <recommendedName>
        <fullName evidence="3">ESAT-6-like protein</fullName>
    </recommendedName>
</protein>
<accession>A0ABQ2KHQ9</accession>
<evidence type="ECO:0008006" key="3">
    <source>
        <dbReference type="Google" id="ProtNLM"/>
    </source>
</evidence>
<comment type="caution">
    <text evidence="1">The sequence shown here is derived from an EMBL/GenBank/DDBJ whole genome shotgun (WGS) entry which is preliminary data.</text>
</comment>
<dbReference type="EMBL" id="BMNE01000004">
    <property type="protein sequence ID" value="GGN83868.1"/>
    <property type="molecule type" value="Genomic_DNA"/>
</dbReference>
<sequence length="100" mass="10561">MAAEFKVDLDHLDQIVIKLAGLAGFVADHLDVIDDKVAELVGTGWEGVAAEAYRVAHAQWVTGAREFAEGIRDMSTAASAAHGHYTAAIDVNARMLGGGR</sequence>
<reference evidence="2" key="1">
    <citation type="journal article" date="2019" name="Int. J. Syst. Evol. Microbiol.">
        <title>The Global Catalogue of Microorganisms (GCM) 10K type strain sequencing project: providing services to taxonomists for standard genome sequencing and annotation.</title>
        <authorList>
            <consortium name="The Broad Institute Genomics Platform"/>
            <consortium name="The Broad Institute Genome Sequencing Center for Infectious Disease"/>
            <person name="Wu L."/>
            <person name="Ma J."/>
        </authorList>
    </citation>
    <scope>NUCLEOTIDE SEQUENCE [LARGE SCALE GENOMIC DNA]</scope>
    <source>
        <strain evidence="2">CGMCC 4.7329</strain>
    </source>
</reference>
<evidence type="ECO:0000313" key="1">
    <source>
        <dbReference type="EMBL" id="GGN83868.1"/>
    </source>
</evidence>
<dbReference type="InterPro" id="IPR010310">
    <property type="entry name" value="T7SS_ESAT-6-like"/>
</dbReference>
<dbReference type="Proteomes" id="UP000658127">
    <property type="component" value="Unassembled WGS sequence"/>
</dbReference>
<dbReference type="SUPFAM" id="SSF140453">
    <property type="entry name" value="EsxAB dimer-like"/>
    <property type="match status" value="1"/>
</dbReference>
<keyword evidence="2" id="KW-1185">Reference proteome</keyword>
<dbReference type="RefSeq" id="WP_189029739.1">
    <property type="nucleotide sequence ID" value="NZ_BMNE01000004.1"/>
</dbReference>